<dbReference type="AlphaFoldDB" id="A0A1C3JCX0"/>
<dbReference type="EMBL" id="FLQZ01000033">
    <property type="protein sequence ID" value="SBT12969.1"/>
    <property type="molecule type" value="Genomic_DNA"/>
</dbReference>
<name>A0A1C3JCX0_9VIBR</name>
<reference evidence="2" key="1">
    <citation type="submission" date="2016-06" db="EMBL/GenBank/DDBJ databases">
        <authorList>
            <person name="Rodrigo-Torres L."/>
            <person name="Arahal D.R."/>
        </authorList>
    </citation>
    <scope>NUCLEOTIDE SEQUENCE [LARGE SCALE GENOMIC DNA]</scope>
    <source>
        <strain evidence="2">CECT 7224</strain>
    </source>
</reference>
<organism evidence="1 2">
    <name type="scientific">Vibrio celticus</name>
    <dbReference type="NCBI Taxonomy" id="446372"/>
    <lineage>
        <taxon>Bacteria</taxon>
        <taxon>Pseudomonadati</taxon>
        <taxon>Pseudomonadota</taxon>
        <taxon>Gammaproteobacteria</taxon>
        <taxon>Vibrionales</taxon>
        <taxon>Vibrionaceae</taxon>
        <taxon>Vibrio</taxon>
    </lineage>
</organism>
<accession>A0A1C3JCX0</accession>
<dbReference type="RefSeq" id="WP_065676176.1">
    <property type="nucleotide sequence ID" value="NZ_AP025463.1"/>
</dbReference>
<evidence type="ECO:0000313" key="1">
    <source>
        <dbReference type="EMBL" id="SBT12969.1"/>
    </source>
</evidence>
<dbReference type="Proteomes" id="UP000092819">
    <property type="component" value="Unassembled WGS sequence"/>
</dbReference>
<sequence length="186" mass="21081">MDRLHVALISLCLGWGLAQLTEFIKNKSKIKKLKKAISTELSDLEILLTERKSTAKNSALQYGQNGNYSCSLGAPISSPVLDAYYHEVAESFTAEQRYNIRVFRDHVRAYNSIVEWVERLGSKSATQNEVVFKLFEAYKQSAFAHEYIKAANSVGGYQKIGDDHEALETLREDFKKLTPQLAWKNS</sequence>
<evidence type="ECO:0000313" key="2">
    <source>
        <dbReference type="Proteomes" id="UP000092819"/>
    </source>
</evidence>
<gene>
    <name evidence="1" type="ORF">VCE7224_01713</name>
</gene>
<proteinExistence type="predicted"/>
<keyword evidence="2" id="KW-1185">Reference proteome</keyword>
<protein>
    <submittedName>
        <fullName evidence="1">Uncharacterized protein</fullName>
    </submittedName>
</protein>